<evidence type="ECO:0000313" key="1">
    <source>
        <dbReference type="EMBL" id="EKE27638.1"/>
    </source>
</evidence>
<dbReference type="AlphaFoldDB" id="K2FXI1"/>
<protein>
    <recommendedName>
        <fullName evidence="2">PHP protein</fullName>
    </recommendedName>
</protein>
<evidence type="ECO:0008006" key="2">
    <source>
        <dbReference type="Google" id="ProtNLM"/>
    </source>
</evidence>
<comment type="caution">
    <text evidence="1">The sequence shown here is derived from an EMBL/GenBank/DDBJ whole genome shotgun (WGS) entry which is preliminary data.</text>
</comment>
<reference evidence="1" key="1">
    <citation type="journal article" date="2012" name="Science">
        <title>Fermentation, hydrogen, and sulfur metabolism in multiple uncultivated bacterial phyla.</title>
        <authorList>
            <person name="Wrighton K.C."/>
            <person name="Thomas B.C."/>
            <person name="Sharon I."/>
            <person name="Miller C.S."/>
            <person name="Castelle C.J."/>
            <person name="VerBerkmoes N.C."/>
            <person name="Wilkins M.J."/>
            <person name="Hettich R.L."/>
            <person name="Lipton M.S."/>
            <person name="Williams K.H."/>
            <person name="Long P.E."/>
            <person name="Banfield J.F."/>
        </authorList>
    </citation>
    <scope>NUCLEOTIDE SEQUENCE [LARGE SCALE GENOMIC DNA]</scope>
</reference>
<dbReference type="SUPFAM" id="SSF89550">
    <property type="entry name" value="PHP domain-like"/>
    <property type="match status" value="1"/>
</dbReference>
<accession>K2FXI1</accession>
<sequence>MKIKASLHIHTKEDSVDGKIISYSIYEIIDKAYEKGINAIALTGHKTYIFKEEYREYAKSRWILLISWIELSIKKSMFKELHVLVLNSWKSIEKVMNLRDLREYKKNNPEIFIIAPHPFFDYFNSISKKDLIAYMDIFDAIEHSWFYSRHFNLNNRVEAIAKKSNKPFMATADVHFMDLFDMNYIEMDIEELNEESIFESIRNFKFKNKTRPSEFSELIGFIVKLKYLDLKSVLSSIFWRKP</sequence>
<dbReference type="Gene3D" id="3.20.20.140">
    <property type="entry name" value="Metal-dependent hydrolases"/>
    <property type="match status" value="1"/>
</dbReference>
<dbReference type="InterPro" id="IPR016195">
    <property type="entry name" value="Pol/histidinol_Pase-like"/>
</dbReference>
<organism evidence="1">
    <name type="scientific">uncultured bacterium</name>
    <name type="common">gcode 4</name>
    <dbReference type="NCBI Taxonomy" id="1234023"/>
    <lineage>
        <taxon>Bacteria</taxon>
        <taxon>environmental samples</taxon>
    </lineage>
</organism>
<proteinExistence type="predicted"/>
<gene>
    <name evidence="1" type="ORF">ACD_3C00183G0011</name>
</gene>
<name>K2FXI1_9BACT</name>
<dbReference type="EMBL" id="AMFJ01000457">
    <property type="protein sequence ID" value="EKE27638.1"/>
    <property type="molecule type" value="Genomic_DNA"/>
</dbReference>